<feature type="signal peptide" evidence="1">
    <location>
        <begin position="1"/>
        <end position="17"/>
    </location>
</feature>
<protein>
    <submittedName>
        <fullName evidence="4">Cell wall hydrolase</fullName>
    </submittedName>
</protein>
<accession>A0A6I4UJC2</accession>
<dbReference type="GO" id="GO:0016787">
    <property type="term" value="F:hydrolase activity"/>
    <property type="evidence" value="ECO:0007669"/>
    <property type="project" value="UniProtKB-KW"/>
</dbReference>
<organism evidence="4 5">
    <name type="scientific">Erythrobacter ramosus</name>
    <dbReference type="NCBI Taxonomy" id="35811"/>
    <lineage>
        <taxon>Bacteria</taxon>
        <taxon>Pseudomonadati</taxon>
        <taxon>Pseudomonadota</taxon>
        <taxon>Alphaproteobacteria</taxon>
        <taxon>Sphingomonadales</taxon>
        <taxon>Erythrobacteraceae</taxon>
        <taxon>Erythrobacter/Porphyrobacter group</taxon>
        <taxon>Erythrobacter</taxon>
    </lineage>
</organism>
<reference evidence="3 6" key="2">
    <citation type="submission" date="2020-08" db="EMBL/GenBank/DDBJ databases">
        <title>Genomic Encyclopedia of Type Strains, Phase IV (KMG-IV): sequencing the most valuable type-strain genomes for metagenomic binning, comparative biology and taxonomic classification.</title>
        <authorList>
            <person name="Goeker M."/>
        </authorList>
    </citation>
    <scope>NUCLEOTIDE SEQUENCE [LARGE SCALE GENOMIC DNA]</scope>
    <source>
        <strain evidence="3 6">DSM 8510</strain>
    </source>
</reference>
<dbReference type="AlphaFoldDB" id="A0A6I4UJC2"/>
<dbReference type="Pfam" id="PF07486">
    <property type="entry name" value="Hydrolase_2"/>
    <property type="match status" value="1"/>
</dbReference>
<evidence type="ECO:0000256" key="1">
    <source>
        <dbReference type="SAM" id="SignalP"/>
    </source>
</evidence>
<comment type="caution">
    <text evidence="4">The sequence shown here is derived from an EMBL/GenBank/DDBJ whole genome shotgun (WGS) entry which is preliminary data.</text>
</comment>
<sequence length="215" mass="23238">MRRKTATIVAIAGLAFATTMFPSGRDAAALAQAATDQPTLPALAEQVELVPEAISFVSEPVVQPLPAETQSPTLTEAGSLTELVGMVDTDAPMNEQLRCLAGAVYFEARGEPLAGQLAVAQVIINRTEDGRFPRSYCGVVAQPGQFSFMRGSRMPSFPTGTAAWDRAVAVAQIAHQGLWESEAGNAVFFHARYVRPTWSRTKTRLAQIDTHIFYR</sequence>
<dbReference type="InterPro" id="IPR011105">
    <property type="entry name" value="Cell_wall_hydrolase_SleB"/>
</dbReference>
<name>A0A6I4UJC2_9SPHN</name>
<evidence type="ECO:0000313" key="6">
    <source>
        <dbReference type="Proteomes" id="UP000548685"/>
    </source>
</evidence>
<dbReference type="OrthoDB" id="9785345at2"/>
<dbReference type="Proteomes" id="UP000430021">
    <property type="component" value="Unassembled WGS sequence"/>
</dbReference>
<dbReference type="RefSeq" id="WP_160759814.1">
    <property type="nucleotide sequence ID" value="NZ_BAAADZ010000002.1"/>
</dbReference>
<keyword evidence="1" id="KW-0732">Signal</keyword>
<evidence type="ECO:0000259" key="2">
    <source>
        <dbReference type="Pfam" id="PF07486"/>
    </source>
</evidence>
<proteinExistence type="predicted"/>
<reference evidence="4 5" key="1">
    <citation type="submission" date="2019-12" db="EMBL/GenBank/DDBJ databases">
        <title>Genomic-based taxomic classification of the family Erythrobacteraceae.</title>
        <authorList>
            <person name="Xu L."/>
        </authorList>
    </citation>
    <scope>NUCLEOTIDE SEQUENCE [LARGE SCALE GENOMIC DNA]</scope>
    <source>
        <strain evidence="4 5">JCM 10282</strain>
    </source>
</reference>
<keyword evidence="6" id="KW-1185">Reference proteome</keyword>
<dbReference type="EMBL" id="JACICE010000001">
    <property type="protein sequence ID" value="MBB3774658.1"/>
    <property type="molecule type" value="Genomic_DNA"/>
</dbReference>
<gene>
    <name evidence="3" type="ORF">FHS52_000601</name>
    <name evidence="4" type="ORF">GRI59_03585</name>
</gene>
<dbReference type="EMBL" id="WTYB01000001">
    <property type="protein sequence ID" value="MXP37697.1"/>
    <property type="molecule type" value="Genomic_DNA"/>
</dbReference>
<dbReference type="InterPro" id="IPR042047">
    <property type="entry name" value="SleB_dom1"/>
</dbReference>
<evidence type="ECO:0000313" key="3">
    <source>
        <dbReference type="EMBL" id="MBB3774658.1"/>
    </source>
</evidence>
<dbReference type="Proteomes" id="UP000548685">
    <property type="component" value="Unassembled WGS sequence"/>
</dbReference>
<keyword evidence="4" id="KW-0378">Hydrolase</keyword>
<feature type="domain" description="Cell wall hydrolase SleB" evidence="2">
    <location>
        <begin position="110"/>
        <end position="214"/>
    </location>
</feature>
<feature type="chain" id="PRO_5026019212" evidence="1">
    <location>
        <begin position="18"/>
        <end position="215"/>
    </location>
</feature>
<evidence type="ECO:0000313" key="4">
    <source>
        <dbReference type="EMBL" id="MXP37697.1"/>
    </source>
</evidence>
<dbReference type="Gene3D" id="1.10.10.2520">
    <property type="entry name" value="Cell wall hydrolase SleB, domain 1"/>
    <property type="match status" value="1"/>
</dbReference>
<evidence type="ECO:0000313" key="5">
    <source>
        <dbReference type="Proteomes" id="UP000430021"/>
    </source>
</evidence>